<protein>
    <recommendedName>
        <fullName evidence="4">DUF304 domain-containing protein</fullName>
    </recommendedName>
</protein>
<keyword evidence="1" id="KW-0472">Membrane</keyword>
<dbReference type="RefSeq" id="WP_194699808.1">
    <property type="nucleotide sequence ID" value="NZ_JADKNH010000001.1"/>
</dbReference>
<feature type="transmembrane region" description="Helical" evidence="1">
    <location>
        <begin position="42"/>
        <end position="59"/>
    </location>
</feature>
<sequence length="174" mass="21253">METKDELKYILTPYKNTIYYAIEIYSYFILYILLFFFRGNFYSTWFTVSLWFVITLIILKQMNIYNIIIDRQGLTLRRVLGKDFKIAYGDIQKIGLESQGDSRLRTITLYLYSYDRIYEHKVSRYDIEALIEILNTKCAEYAIEIDTKDLEPIRKSWIWSKMKTFWMNRRMKKR</sequence>
<keyword evidence="3" id="KW-1185">Reference proteome</keyword>
<accession>A0ABR9ZNR3</accession>
<keyword evidence="1" id="KW-1133">Transmembrane helix</keyword>
<evidence type="ECO:0000313" key="3">
    <source>
        <dbReference type="Proteomes" id="UP000614200"/>
    </source>
</evidence>
<reference evidence="2 3" key="1">
    <citation type="submission" date="2020-11" db="EMBL/GenBank/DDBJ databases">
        <title>Fusibacter basophilias sp. nov.</title>
        <authorList>
            <person name="Qiu D."/>
        </authorList>
    </citation>
    <scope>NUCLEOTIDE SEQUENCE [LARGE SCALE GENOMIC DNA]</scope>
    <source>
        <strain evidence="2 3">Q10-2</strain>
    </source>
</reference>
<dbReference type="EMBL" id="JADKNH010000001">
    <property type="protein sequence ID" value="MBF4691560.1"/>
    <property type="molecule type" value="Genomic_DNA"/>
</dbReference>
<name>A0ABR9ZNR3_9FIRM</name>
<proteinExistence type="predicted"/>
<keyword evidence="1" id="KW-0812">Transmembrane</keyword>
<feature type="transmembrane region" description="Helical" evidence="1">
    <location>
        <begin position="18"/>
        <end position="36"/>
    </location>
</feature>
<gene>
    <name evidence="2" type="ORF">ISU02_00440</name>
</gene>
<evidence type="ECO:0000256" key="1">
    <source>
        <dbReference type="SAM" id="Phobius"/>
    </source>
</evidence>
<dbReference type="Proteomes" id="UP000614200">
    <property type="component" value="Unassembled WGS sequence"/>
</dbReference>
<evidence type="ECO:0008006" key="4">
    <source>
        <dbReference type="Google" id="ProtNLM"/>
    </source>
</evidence>
<comment type="caution">
    <text evidence="2">The sequence shown here is derived from an EMBL/GenBank/DDBJ whole genome shotgun (WGS) entry which is preliminary data.</text>
</comment>
<evidence type="ECO:0000313" key="2">
    <source>
        <dbReference type="EMBL" id="MBF4691560.1"/>
    </source>
</evidence>
<organism evidence="2 3">
    <name type="scientific">Fusibacter ferrireducens</name>
    <dbReference type="NCBI Taxonomy" id="2785058"/>
    <lineage>
        <taxon>Bacteria</taxon>
        <taxon>Bacillati</taxon>
        <taxon>Bacillota</taxon>
        <taxon>Clostridia</taxon>
        <taxon>Eubacteriales</taxon>
        <taxon>Eubacteriales Family XII. Incertae Sedis</taxon>
        <taxon>Fusibacter</taxon>
    </lineage>
</organism>